<gene>
    <name evidence="1" type="ORF">ruthe_02031</name>
</gene>
<dbReference type="EMBL" id="AOLV01000020">
    <property type="protein sequence ID" value="EPX84671.1"/>
    <property type="molecule type" value="Genomic_DNA"/>
</dbReference>
<sequence>MPAGNMPKLVAMANQIAAFFATQRHADPAAEVAAHLRAYWDPRMRAAIRAHLDAGGEGLSPLAREAVARLPEPARSA</sequence>
<dbReference type="Proteomes" id="UP000015346">
    <property type="component" value="Unassembled WGS sequence"/>
</dbReference>
<comment type="caution">
    <text evidence="1">The sequence shown here is derived from an EMBL/GenBank/DDBJ whole genome shotgun (WGS) entry which is preliminary data.</text>
</comment>
<dbReference type="AlphaFoldDB" id="S9QTJ9"/>
<organism evidence="1 2">
    <name type="scientific">Rubellimicrobium thermophilum DSM 16684</name>
    <dbReference type="NCBI Taxonomy" id="1123069"/>
    <lineage>
        <taxon>Bacteria</taxon>
        <taxon>Pseudomonadati</taxon>
        <taxon>Pseudomonadota</taxon>
        <taxon>Alphaproteobacteria</taxon>
        <taxon>Rhodobacterales</taxon>
        <taxon>Roseobacteraceae</taxon>
        <taxon>Rubellimicrobium</taxon>
    </lineage>
</organism>
<dbReference type="InterPro" id="IPR021074">
    <property type="entry name" value="Formate_DH_dsu"/>
</dbReference>
<dbReference type="EC" id="1.2.1.2" evidence="1"/>
<dbReference type="GO" id="GO:0016491">
    <property type="term" value="F:oxidoreductase activity"/>
    <property type="evidence" value="ECO:0007669"/>
    <property type="project" value="UniProtKB-KW"/>
</dbReference>
<protein>
    <submittedName>
        <fullName evidence="1">Formate dehydrogenase delta subunit</fullName>
        <ecNumber evidence="1">1.2.1.2</ecNumber>
    </submittedName>
</protein>
<evidence type="ECO:0000313" key="1">
    <source>
        <dbReference type="EMBL" id="EPX84671.1"/>
    </source>
</evidence>
<name>S9QTJ9_9RHOB</name>
<proteinExistence type="predicted"/>
<dbReference type="HOGENOM" id="CLU_166802_0_1_5"/>
<dbReference type="Pfam" id="PF11390">
    <property type="entry name" value="FdsD"/>
    <property type="match status" value="1"/>
</dbReference>
<keyword evidence="2" id="KW-1185">Reference proteome</keyword>
<dbReference type="OrthoDB" id="7409377at2"/>
<evidence type="ECO:0000313" key="2">
    <source>
        <dbReference type="Proteomes" id="UP000015346"/>
    </source>
</evidence>
<accession>S9QTJ9</accession>
<keyword evidence="1" id="KW-0560">Oxidoreductase</keyword>
<dbReference type="STRING" id="1123069.ruthe_02031"/>
<reference evidence="1 2" key="1">
    <citation type="journal article" date="2013" name="Stand. Genomic Sci.">
        <title>Genome sequence of the reddish-pigmented Rubellimicrobium thermophilum type strain (DSM 16684(T)), a member of the Roseobacter clade.</title>
        <authorList>
            <person name="Fiebig A."/>
            <person name="Riedel T."/>
            <person name="Gronow S."/>
            <person name="Petersen J."/>
            <person name="Klenk H.P."/>
            <person name="Goker M."/>
        </authorList>
    </citation>
    <scope>NUCLEOTIDE SEQUENCE [LARGE SCALE GENOMIC DNA]</scope>
    <source>
        <strain evidence="1 2">DSM 16684</strain>
    </source>
</reference>